<feature type="binding site" evidence="5">
    <location>
        <position position="259"/>
    </location>
    <ligand>
        <name>isopentenyl diphosphate</name>
        <dbReference type="ChEBI" id="CHEBI:128769"/>
    </ligand>
</feature>
<feature type="binding site" evidence="5">
    <location>
        <position position="200"/>
    </location>
    <ligand>
        <name>(2E)-4-hydroxy-3-methylbut-2-enyl diphosphate</name>
        <dbReference type="ChEBI" id="CHEBI:128753"/>
    </ligand>
</feature>
<comment type="pathway">
    <text evidence="5">Isoprenoid biosynthesis; dimethylallyl diphosphate biosynthesis; dimethylallyl diphosphate from (2E)-4-hydroxy-3-methylbutenyl diphosphate: step 1/1.</text>
</comment>
<keyword evidence="1 5" id="KW-0004">4Fe-4S</keyword>
<feature type="region of interest" description="Disordered" evidence="6">
    <location>
        <begin position="1"/>
        <end position="23"/>
    </location>
</feature>
<feature type="binding site" evidence="5">
    <location>
        <position position="258"/>
    </location>
    <ligand>
        <name>(2E)-4-hydroxy-3-methylbut-2-enyl diphosphate</name>
        <dbReference type="ChEBI" id="CHEBI:128753"/>
    </ligand>
</feature>
<evidence type="ECO:0000256" key="1">
    <source>
        <dbReference type="ARBA" id="ARBA00022485"/>
    </source>
</evidence>
<keyword evidence="5" id="KW-0414">Isoprene biosynthesis</keyword>
<comment type="cofactor">
    <cofactor evidence="5">
        <name>[4Fe-4S] cluster</name>
        <dbReference type="ChEBI" id="CHEBI:49883"/>
    </cofactor>
    <text evidence="5">Binds 1 [4Fe-4S] cluster per subunit.</text>
</comment>
<dbReference type="InterPro" id="IPR003451">
    <property type="entry name" value="LytB/IspH"/>
</dbReference>
<dbReference type="Proteomes" id="UP001589862">
    <property type="component" value="Unassembled WGS sequence"/>
</dbReference>
<gene>
    <name evidence="5" type="primary">ispH</name>
    <name evidence="7" type="ORF">ACFFFR_06050</name>
</gene>
<feature type="binding site" evidence="5">
    <location>
        <position position="77"/>
    </location>
    <ligand>
        <name>isopentenyl diphosphate</name>
        <dbReference type="ChEBI" id="CHEBI:128769"/>
    </ligand>
</feature>
<comment type="pathway">
    <text evidence="5">Isoprenoid biosynthesis; isopentenyl diphosphate biosynthesis via DXP pathway; isopentenyl diphosphate from 1-deoxy-D-xylulose 5-phosphate: step 6/6.</text>
</comment>
<comment type="catalytic activity">
    <reaction evidence="5">
        <text>dimethylallyl diphosphate + 2 oxidized [2Fe-2S]-[ferredoxin] + H2O = (2E)-4-hydroxy-3-methylbut-2-enyl diphosphate + 2 reduced [2Fe-2S]-[ferredoxin] + 2 H(+)</text>
        <dbReference type="Rhea" id="RHEA:24825"/>
        <dbReference type="Rhea" id="RHEA-COMP:10000"/>
        <dbReference type="Rhea" id="RHEA-COMP:10001"/>
        <dbReference type="ChEBI" id="CHEBI:15377"/>
        <dbReference type="ChEBI" id="CHEBI:15378"/>
        <dbReference type="ChEBI" id="CHEBI:33737"/>
        <dbReference type="ChEBI" id="CHEBI:33738"/>
        <dbReference type="ChEBI" id="CHEBI:57623"/>
        <dbReference type="ChEBI" id="CHEBI:128753"/>
        <dbReference type="EC" id="1.17.7.4"/>
    </reaction>
</comment>
<organism evidence="7 8">
    <name type="scientific">Micrococcoides hystricis</name>
    <dbReference type="NCBI Taxonomy" id="1572761"/>
    <lineage>
        <taxon>Bacteria</taxon>
        <taxon>Bacillati</taxon>
        <taxon>Actinomycetota</taxon>
        <taxon>Actinomycetes</taxon>
        <taxon>Micrococcales</taxon>
        <taxon>Micrococcaceae</taxon>
        <taxon>Micrococcoides</taxon>
    </lineage>
</organism>
<comment type="caution">
    <text evidence="7">The sequence shown here is derived from an EMBL/GenBank/DDBJ whole genome shotgun (WGS) entry which is preliminary data.</text>
</comment>
<dbReference type="NCBIfam" id="NF002190">
    <property type="entry name" value="PRK01045.1-4"/>
    <property type="match status" value="1"/>
</dbReference>
<dbReference type="Gene3D" id="3.40.1010.20">
    <property type="entry name" value="4-hydroxy-3-methylbut-2-enyl diphosphate reductase, catalytic domain"/>
    <property type="match status" value="2"/>
</dbReference>
<comment type="similarity">
    <text evidence="5">Belongs to the IspH family.</text>
</comment>
<dbReference type="RefSeq" id="WP_377458727.1">
    <property type="nucleotide sequence ID" value="NZ_JBHLUB010000027.1"/>
</dbReference>
<keyword evidence="8" id="KW-1185">Reference proteome</keyword>
<comment type="catalytic activity">
    <reaction evidence="5">
        <text>isopentenyl diphosphate + 2 oxidized [2Fe-2S]-[ferredoxin] + H2O = (2E)-4-hydroxy-3-methylbut-2-enyl diphosphate + 2 reduced [2Fe-2S]-[ferredoxin] + 2 H(+)</text>
        <dbReference type="Rhea" id="RHEA:24488"/>
        <dbReference type="Rhea" id="RHEA-COMP:10000"/>
        <dbReference type="Rhea" id="RHEA-COMP:10001"/>
        <dbReference type="ChEBI" id="CHEBI:15377"/>
        <dbReference type="ChEBI" id="CHEBI:15378"/>
        <dbReference type="ChEBI" id="CHEBI:33737"/>
        <dbReference type="ChEBI" id="CHEBI:33738"/>
        <dbReference type="ChEBI" id="CHEBI:128753"/>
        <dbReference type="ChEBI" id="CHEBI:128769"/>
        <dbReference type="EC" id="1.17.7.4"/>
    </reaction>
</comment>
<dbReference type="Pfam" id="PF02401">
    <property type="entry name" value="LYTB"/>
    <property type="match status" value="1"/>
</dbReference>
<feature type="binding site" evidence="5">
    <location>
        <position position="259"/>
    </location>
    <ligand>
        <name>(2E)-4-hydroxy-3-methylbut-2-enyl diphosphate</name>
        <dbReference type="ChEBI" id="CHEBI:128753"/>
    </ligand>
</feature>
<evidence type="ECO:0000256" key="2">
    <source>
        <dbReference type="ARBA" id="ARBA00022723"/>
    </source>
</evidence>
<keyword evidence="4 5" id="KW-0411">Iron-sulfur</keyword>
<feature type="binding site" evidence="5">
    <location>
        <position position="77"/>
    </location>
    <ligand>
        <name>(2E)-4-hydroxy-3-methylbut-2-enyl diphosphate</name>
        <dbReference type="ChEBI" id="CHEBI:128753"/>
    </ligand>
</feature>
<feature type="binding site" evidence="5">
    <location>
        <position position="48"/>
    </location>
    <ligand>
        <name>[4Fe-4S] cluster</name>
        <dbReference type="ChEBI" id="CHEBI:49883"/>
    </ligand>
</feature>
<feature type="binding site" evidence="5">
    <location>
        <position position="110"/>
    </location>
    <ligand>
        <name>isopentenyl diphosphate</name>
        <dbReference type="ChEBI" id="CHEBI:128769"/>
    </ligand>
</feature>
<dbReference type="CDD" id="cd13944">
    <property type="entry name" value="lytB_ispH"/>
    <property type="match status" value="1"/>
</dbReference>
<feature type="binding site" evidence="5">
    <location>
        <position position="160"/>
    </location>
    <ligand>
        <name>(2E)-4-hydroxy-3-methylbut-2-enyl diphosphate</name>
        <dbReference type="ChEBI" id="CHEBI:128753"/>
    </ligand>
</feature>
<keyword evidence="5 7" id="KW-0560">Oxidoreductase</keyword>
<dbReference type="NCBIfam" id="NF002189">
    <property type="entry name" value="PRK01045.1-3"/>
    <property type="match status" value="1"/>
</dbReference>
<feature type="binding site" evidence="5">
    <location>
        <position position="303"/>
    </location>
    <ligand>
        <name>isopentenyl diphosphate</name>
        <dbReference type="ChEBI" id="CHEBI:128769"/>
    </ligand>
</feature>
<feature type="binding site" evidence="5">
    <location>
        <position position="260"/>
    </location>
    <ligand>
        <name>(2E)-4-hydroxy-3-methylbut-2-enyl diphosphate</name>
        <dbReference type="ChEBI" id="CHEBI:128753"/>
    </ligand>
</feature>
<feature type="binding site" evidence="5">
    <location>
        <position position="258"/>
    </location>
    <ligand>
        <name>isopentenyl diphosphate</name>
        <dbReference type="ChEBI" id="CHEBI:128769"/>
    </ligand>
</feature>
<feature type="binding site" evidence="5">
    <location>
        <position position="77"/>
    </location>
    <ligand>
        <name>dimethylallyl diphosphate</name>
        <dbReference type="ChEBI" id="CHEBI:57623"/>
    </ligand>
</feature>
<feature type="binding site" evidence="5">
    <location>
        <position position="110"/>
    </location>
    <ligand>
        <name>dimethylallyl diphosphate</name>
        <dbReference type="ChEBI" id="CHEBI:57623"/>
    </ligand>
</feature>
<feature type="binding site" evidence="5">
    <location>
        <position position="132"/>
    </location>
    <ligand>
        <name>[4Fe-4S] cluster</name>
        <dbReference type="ChEBI" id="CHEBI:49883"/>
    </ligand>
</feature>
<feature type="binding site" evidence="5">
    <location>
        <position position="230"/>
    </location>
    <ligand>
        <name>[4Fe-4S] cluster</name>
        <dbReference type="ChEBI" id="CHEBI:49883"/>
    </ligand>
</feature>
<dbReference type="GO" id="GO:0051745">
    <property type="term" value="F:4-hydroxy-3-methylbut-2-enyl diphosphate reductase activity"/>
    <property type="evidence" value="ECO:0007669"/>
    <property type="project" value="UniProtKB-EC"/>
</dbReference>
<feature type="binding site" evidence="5">
    <location>
        <position position="160"/>
    </location>
    <ligand>
        <name>isopentenyl diphosphate</name>
        <dbReference type="ChEBI" id="CHEBI:128769"/>
    </ligand>
</feature>
<feature type="binding site" evidence="5">
    <location>
        <position position="303"/>
    </location>
    <ligand>
        <name>(2E)-4-hydroxy-3-methylbut-2-enyl diphosphate</name>
        <dbReference type="ChEBI" id="CHEBI:128753"/>
    </ligand>
</feature>
<dbReference type="PANTHER" id="PTHR30426">
    <property type="entry name" value="4-HYDROXY-3-METHYLBUT-2-ENYL DIPHOSPHATE REDUCTASE"/>
    <property type="match status" value="1"/>
</dbReference>
<proteinExistence type="inferred from homology"/>
<feature type="binding site" evidence="5">
    <location>
        <position position="260"/>
    </location>
    <ligand>
        <name>dimethylallyl diphosphate</name>
        <dbReference type="ChEBI" id="CHEBI:57623"/>
    </ligand>
</feature>
<sequence length="365" mass="40018">MSTHVSSKPVSMPMPSMPRVRRSREEVEAAAPVHGEKKVLLAAPRGYCAGVDRAVIAVEKALEHYGPPIYVRKQIVHNRHVVETLEERGAIFVEETDEVPEGSLLVFSAHGVSPAVVQSAKDRDLETIDATCPLVTKVHREAVRFAKNGYRILLIGHEGHEEVEGTYGEAPEVTTIVNGPEEVADLVVPEHEKLIWLSQTTLSVDETLETVRLLRERFPHLENPPSDDICYATSNRQHAIKKVAPQADLVLVVGSTNSSNSVRLVEVALEYGAKNAKLVDFAREVDEAWFEGVATVGVSSGASVPEVLVQEVLRLLADYGYGEIEEIVTAEEDIIFSLPKELRPILRAHGDESRALGGRGTKTPK</sequence>
<reference evidence="7 8" key="1">
    <citation type="submission" date="2024-09" db="EMBL/GenBank/DDBJ databases">
        <authorList>
            <person name="Sun Q."/>
            <person name="Mori K."/>
        </authorList>
    </citation>
    <scope>NUCLEOTIDE SEQUENCE [LARGE SCALE GENOMIC DNA]</scope>
    <source>
        <strain evidence="7 8">NCAIM B.02604</strain>
    </source>
</reference>
<evidence type="ECO:0000256" key="4">
    <source>
        <dbReference type="ARBA" id="ARBA00023014"/>
    </source>
</evidence>
<name>A0ABV6PA04_9MICC</name>
<evidence type="ECO:0000313" key="8">
    <source>
        <dbReference type="Proteomes" id="UP001589862"/>
    </source>
</evidence>
<feature type="binding site" evidence="5">
    <location>
        <position position="258"/>
    </location>
    <ligand>
        <name>dimethylallyl diphosphate</name>
        <dbReference type="ChEBI" id="CHEBI:57623"/>
    </ligand>
</feature>
<feature type="binding site" evidence="5">
    <location>
        <position position="160"/>
    </location>
    <ligand>
        <name>dimethylallyl diphosphate</name>
        <dbReference type="ChEBI" id="CHEBI:57623"/>
    </ligand>
</feature>
<dbReference type="PANTHER" id="PTHR30426:SF0">
    <property type="entry name" value="4-HYDROXY-3-METHYLBUT-2-ENYL DIPHOSPHATE REDUCTASE"/>
    <property type="match status" value="1"/>
</dbReference>
<feature type="binding site" evidence="5">
    <location>
        <position position="260"/>
    </location>
    <ligand>
        <name>isopentenyl diphosphate</name>
        <dbReference type="ChEBI" id="CHEBI:128769"/>
    </ligand>
</feature>
<dbReference type="HAMAP" id="MF_00191">
    <property type="entry name" value="IspH"/>
    <property type="match status" value="1"/>
</dbReference>
<evidence type="ECO:0000256" key="6">
    <source>
        <dbReference type="SAM" id="MobiDB-lite"/>
    </source>
</evidence>
<protein>
    <recommendedName>
        <fullName evidence="5">4-hydroxy-3-methylbut-2-enyl diphosphate reductase</fullName>
        <shortName evidence="5">HMBPP reductase</shortName>
        <ecNumber evidence="5">1.17.7.4</ecNumber>
    </recommendedName>
</protein>
<keyword evidence="2 5" id="KW-0479">Metal-binding</keyword>
<keyword evidence="3 5" id="KW-0408">Iron</keyword>
<accession>A0ABV6PA04</accession>
<dbReference type="NCBIfam" id="TIGR00216">
    <property type="entry name" value="ispH_lytB"/>
    <property type="match status" value="1"/>
</dbReference>
<dbReference type="EC" id="1.17.7.4" evidence="5"/>
<evidence type="ECO:0000256" key="5">
    <source>
        <dbReference type="HAMAP-Rule" id="MF_00191"/>
    </source>
</evidence>
<comment type="function">
    <text evidence="5">Catalyzes the conversion of 1-hydroxy-2-methyl-2-(E)-butenyl 4-diphosphate (HMBPP) into a mixture of isopentenyl diphosphate (IPP) and dimethylallyl diphosphate (DMAPP). Acts in the terminal step of the DOXP/MEP pathway for isoprenoid precursor biosynthesis.</text>
</comment>
<dbReference type="Gene3D" id="3.40.50.11270">
    <property type="match status" value="1"/>
</dbReference>
<feature type="compositionally biased region" description="Low complexity" evidence="6">
    <location>
        <begin position="1"/>
        <end position="18"/>
    </location>
</feature>
<feature type="binding site" evidence="5">
    <location>
        <position position="303"/>
    </location>
    <ligand>
        <name>dimethylallyl diphosphate</name>
        <dbReference type="ChEBI" id="CHEBI:57623"/>
    </ligand>
</feature>
<feature type="binding site" evidence="5">
    <location>
        <position position="259"/>
    </location>
    <ligand>
        <name>dimethylallyl diphosphate</name>
        <dbReference type="ChEBI" id="CHEBI:57623"/>
    </ligand>
</feature>
<evidence type="ECO:0000313" key="7">
    <source>
        <dbReference type="EMBL" id="MFC0581944.1"/>
    </source>
</evidence>
<feature type="binding site" evidence="5">
    <location>
        <position position="110"/>
    </location>
    <ligand>
        <name>(2E)-4-hydroxy-3-methylbut-2-enyl diphosphate</name>
        <dbReference type="ChEBI" id="CHEBI:128753"/>
    </ligand>
</feature>
<dbReference type="EMBL" id="JBHLUB010000027">
    <property type="protein sequence ID" value="MFC0581944.1"/>
    <property type="molecule type" value="Genomic_DNA"/>
</dbReference>
<evidence type="ECO:0000256" key="3">
    <source>
        <dbReference type="ARBA" id="ARBA00023004"/>
    </source>
</evidence>
<feature type="active site" description="Proton donor" evidence="5">
    <location>
        <position position="162"/>
    </location>
</feature>